<dbReference type="InterPro" id="IPR027417">
    <property type="entry name" value="P-loop_NTPase"/>
</dbReference>
<reference evidence="1" key="1">
    <citation type="journal article" date="2014" name="Int. J. Syst. Evol. Microbiol.">
        <title>Complete genome of a new Firmicutes species belonging to the dominant human colonic microbiota ('Ruminococcus bicirculans') reveals two chromosomes and a selective capacity to utilize plant glucans.</title>
        <authorList>
            <consortium name="NISC Comparative Sequencing Program"/>
            <person name="Wegmann U."/>
            <person name="Louis P."/>
            <person name="Goesmann A."/>
            <person name="Henrissat B."/>
            <person name="Duncan S.H."/>
            <person name="Flint H.J."/>
        </authorList>
    </citation>
    <scope>NUCLEOTIDE SEQUENCE</scope>
    <source>
        <strain evidence="1">NBRC 109915</strain>
    </source>
</reference>
<gene>
    <name evidence="1" type="ORF">GCM10007927_00870</name>
</gene>
<accession>A0ABQ5VDY9</accession>
<keyword evidence="2" id="KW-1185">Reference proteome</keyword>
<sequence length="263" mass="28864">MPRRIILHAGFHKTGTSSIQATLRENRVALKKQIALRLRWHLKDIVVAARGYSTDRDPLTLIKVQSRFGEMVNAIPGMPRRTLVISAEELSGHLPGRGPLADYSAAPVLLYAYWEILRSAYPEAEILIYLSTRAPEAWLASAYWEHVKSSGMTMNFDVFEHTYGEAANLDAMVAEIASRVPAVVEARRLEDCADLPLGPVDPLLDLCDIPLSLRPSLVAVPAANRRPRQDVLDALLEANRTHSDAAARNAAKKSILSAAGLSA</sequence>
<evidence type="ECO:0000313" key="2">
    <source>
        <dbReference type="Proteomes" id="UP001161388"/>
    </source>
</evidence>
<comment type="caution">
    <text evidence="1">The sequence shown here is derived from an EMBL/GenBank/DDBJ whole genome shotgun (WGS) entry which is preliminary data.</text>
</comment>
<name>A0ABQ5VDY9_9RHOB</name>
<dbReference type="Proteomes" id="UP001161388">
    <property type="component" value="Unassembled WGS sequence"/>
</dbReference>
<dbReference type="EMBL" id="BSNL01000001">
    <property type="protein sequence ID" value="GLQ25284.1"/>
    <property type="molecule type" value="Genomic_DNA"/>
</dbReference>
<evidence type="ECO:0008006" key="3">
    <source>
        <dbReference type="Google" id="ProtNLM"/>
    </source>
</evidence>
<evidence type="ECO:0000313" key="1">
    <source>
        <dbReference type="EMBL" id="GLQ25284.1"/>
    </source>
</evidence>
<organism evidence="1 2">
    <name type="scientific">Sulfitobacter pacificus</name>
    <dbReference type="NCBI Taxonomy" id="1499314"/>
    <lineage>
        <taxon>Bacteria</taxon>
        <taxon>Pseudomonadati</taxon>
        <taxon>Pseudomonadota</taxon>
        <taxon>Alphaproteobacteria</taxon>
        <taxon>Rhodobacterales</taxon>
        <taxon>Roseobacteraceae</taxon>
        <taxon>Sulfitobacter</taxon>
    </lineage>
</organism>
<dbReference type="Gene3D" id="3.40.50.300">
    <property type="entry name" value="P-loop containing nucleotide triphosphate hydrolases"/>
    <property type="match status" value="1"/>
</dbReference>
<dbReference type="RefSeq" id="WP_284369467.1">
    <property type="nucleotide sequence ID" value="NZ_BAABWP010000009.1"/>
</dbReference>
<reference evidence="1" key="2">
    <citation type="submission" date="2023-01" db="EMBL/GenBank/DDBJ databases">
        <title>Draft genome sequence of Sulfitobacter pacificus strain NBRC 109915.</title>
        <authorList>
            <person name="Sun Q."/>
            <person name="Mori K."/>
        </authorList>
    </citation>
    <scope>NUCLEOTIDE SEQUENCE</scope>
    <source>
        <strain evidence="1">NBRC 109915</strain>
    </source>
</reference>
<protein>
    <recommendedName>
        <fullName evidence="3">Sulfotransferase family protein</fullName>
    </recommendedName>
</protein>
<dbReference type="SUPFAM" id="SSF52540">
    <property type="entry name" value="P-loop containing nucleoside triphosphate hydrolases"/>
    <property type="match status" value="1"/>
</dbReference>
<proteinExistence type="predicted"/>